<name>A0A1X0Q5I3_9MICR</name>
<dbReference type="InterPro" id="IPR036397">
    <property type="entry name" value="RNaseH_sf"/>
</dbReference>
<dbReference type="VEuPathDB" id="MicrosporidiaDB:A0H76_2928"/>
<gene>
    <name evidence="1" type="ORF">A0H76_2928</name>
</gene>
<protein>
    <submittedName>
        <fullName evidence="1">Uncharacterized protein</fullName>
    </submittedName>
</protein>
<dbReference type="AlphaFoldDB" id="A0A1X0Q5I3"/>
<reference evidence="1 2" key="1">
    <citation type="journal article" date="2017" name="Environ. Microbiol.">
        <title>Decay of the glycolytic pathway and adaptation to intranuclear parasitism within Enterocytozoonidae microsporidia.</title>
        <authorList>
            <person name="Wiredu Boakye D."/>
            <person name="Jaroenlak P."/>
            <person name="Prachumwat A."/>
            <person name="Williams T.A."/>
            <person name="Bateman K.S."/>
            <person name="Itsathitphaisarn O."/>
            <person name="Sritunyalucksana K."/>
            <person name="Paszkiewicz K.H."/>
            <person name="Moore K.A."/>
            <person name="Stentiford G.D."/>
            <person name="Williams B.A."/>
        </authorList>
    </citation>
    <scope>NUCLEOTIDE SEQUENCE [LARGE SCALE GENOMIC DNA]</scope>
    <source>
        <strain evidence="2">canceri</strain>
    </source>
</reference>
<evidence type="ECO:0000313" key="1">
    <source>
        <dbReference type="EMBL" id="ORD92903.1"/>
    </source>
</evidence>
<accession>A0A1X0Q5I3</accession>
<dbReference type="GO" id="GO:0003676">
    <property type="term" value="F:nucleic acid binding"/>
    <property type="evidence" value="ECO:0007669"/>
    <property type="project" value="InterPro"/>
</dbReference>
<dbReference type="EMBL" id="LTAI01002184">
    <property type="protein sequence ID" value="ORD92903.1"/>
    <property type="molecule type" value="Genomic_DNA"/>
</dbReference>
<proteinExistence type="predicted"/>
<dbReference type="Proteomes" id="UP000192501">
    <property type="component" value="Unassembled WGS sequence"/>
</dbReference>
<sequence length="86" mass="10552">MTPTVKYSKGCIIMRIFSYRELEKVKILKRNMTAMYYIRIINKKLFKSMYEYDIVDSYIFQQDNYPRYKATFTAELFDKYNLEVLN</sequence>
<organism evidence="1 2">
    <name type="scientific">Hepatospora eriocheir</name>
    <dbReference type="NCBI Taxonomy" id="1081669"/>
    <lineage>
        <taxon>Eukaryota</taxon>
        <taxon>Fungi</taxon>
        <taxon>Fungi incertae sedis</taxon>
        <taxon>Microsporidia</taxon>
        <taxon>Hepatosporidae</taxon>
        <taxon>Hepatospora</taxon>
    </lineage>
</organism>
<comment type="caution">
    <text evidence="1">The sequence shown here is derived from an EMBL/GenBank/DDBJ whole genome shotgun (WGS) entry which is preliminary data.</text>
</comment>
<evidence type="ECO:0000313" key="2">
    <source>
        <dbReference type="Proteomes" id="UP000192501"/>
    </source>
</evidence>
<dbReference type="Gene3D" id="3.30.420.10">
    <property type="entry name" value="Ribonuclease H-like superfamily/Ribonuclease H"/>
    <property type="match status" value="1"/>
</dbReference>